<dbReference type="GO" id="GO:0030246">
    <property type="term" value="F:carbohydrate binding"/>
    <property type="evidence" value="ECO:0007669"/>
    <property type="project" value="InterPro"/>
</dbReference>
<evidence type="ECO:0000256" key="5">
    <source>
        <dbReference type="SAM" id="SignalP"/>
    </source>
</evidence>
<evidence type="ECO:0000256" key="3">
    <source>
        <dbReference type="ARBA" id="ARBA00023295"/>
    </source>
</evidence>
<dbReference type="eggNOG" id="ENOG502QW2A">
    <property type="taxonomic scope" value="Eukaryota"/>
</dbReference>
<feature type="chain" id="PRO_5002726978" evidence="5">
    <location>
        <begin position="17"/>
        <end position="448"/>
    </location>
</feature>
<name>A8N266_COPC7</name>
<dbReference type="VEuPathDB" id="FungiDB:CC1G_03773"/>
<gene>
    <name evidence="7" type="ORF">CC1G_03773</name>
</gene>
<dbReference type="InterPro" id="IPR005084">
    <property type="entry name" value="CBM6"/>
</dbReference>
<dbReference type="InterPro" id="IPR008979">
    <property type="entry name" value="Galactose-bd-like_sf"/>
</dbReference>
<evidence type="ECO:0000256" key="1">
    <source>
        <dbReference type="ARBA" id="ARBA00009865"/>
    </source>
</evidence>
<dbReference type="InParanoid" id="A8N266"/>
<dbReference type="PROSITE" id="PS51175">
    <property type="entry name" value="CBM6"/>
    <property type="match status" value="1"/>
</dbReference>
<keyword evidence="2 4" id="KW-0378">Hydrolase</keyword>
<dbReference type="STRING" id="240176.A8N266"/>
<dbReference type="SUPFAM" id="SSF49785">
    <property type="entry name" value="Galactose-binding domain-like"/>
    <property type="match status" value="1"/>
</dbReference>
<evidence type="ECO:0000313" key="8">
    <source>
        <dbReference type="Proteomes" id="UP000001861"/>
    </source>
</evidence>
<protein>
    <submittedName>
        <fullName evidence="7">Galactan 1,3-beta-galactosidase</fullName>
    </submittedName>
</protein>
<dbReference type="GO" id="GO:0005975">
    <property type="term" value="P:carbohydrate metabolic process"/>
    <property type="evidence" value="ECO:0007669"/>
    <property type="project" value="InterPro"/>
</dbReference>
<evidence type="ECO:0000256" key="2">
    <source>
        <dbReference type="ARBA" id="ARBA00022801"/>
    </source>
</evidence>
<organism evidence="7 8">
    <name type="scientific">Coprinopsis cinerea (strain Okayama-7 / 130 / ATCC MYA-4618 / FGSC 9003)</name>
    <name type="common">Inky cap fungus</name>
    <name type="synonym">Hormographiella aspergillata</name>
    <dbReference type="NCBI Taxonomy" id="240176"/>
    <lineage>
        <taxon>Eukaryota</taxon>
        <taxon>Fungi</taxon>
        <taxon>Dikarya</taxon>
        <taxon>Basidiomycota</taxon>
        <taxon>Agaricomycotina</taxon>
        <taxon>Agaricomycetes</taxon>
        <taxon>Agaricomycetidae</taxon>
        <taxon>Agaricales</taxon>
        <taxon>Agaricineae</taxon>
        <taxon>Psathyrellaceae</taxon>
        <taxon>Coprinopsis</taxon>
    </lineage>
</organism>
<dbReference type="Proteomes" id="UP000001861">
    <property type="component" value="Unassembled WGS sequence"/>
</dbReference>
<keyword evidence="8" id="KW-1185">Reference proteome</keyword>
<dbReference type="PANTHER" id="PTHR22925">
    <property type="entry name" value="GLYCOSYL HYDROLASE 43 FAMILY MEMBER"/>
    <property type="match status" value="1"/>
</dbReference>
<keyword evidence="3 4" id="KW-0326">Glycosidase</keyword>
<reference evidence="7 8" key="1">
    <citation type="journal article" date="2010" name="Proc. Natl. Acad. Sci. U.S.A.">
        <title>Insights into evolution of multicellular fungi from the assembled chromosomes of the mushroom Coprinopsis cinerea (Coprinus cinereus).</title>
        <authorList>
            <person name="Stajich J.E."/>
            <person name="Wilke S.K."/>
            <person name="Ahren D."/>
            <person name="Au C.H."/>
            <person name="Birren B.W."/>
            <person name="Borodovsky M."/>
            <person name="Burns C."/>
            <person name="Canback B."/>
            <person name="Casselton L.A."/>
            <person name="Cheng C.K."/>
            <person name="Deng J."/>
            <person name="Dietrich F.S."/>
            <person name="Fargo D.C."/>
            <person name="Farman M.L."/>
            <person name="Gathman A.C."/>
            <person name="Goldberg J."/>
            <person name="Guigo R."/>
            <person name="Hoegger P.J."/>
            <person name="Hooker J.B."/>
            <person name="Huggins A."/>
            <person name="James T.Y."/>
            <person name="Kamada T."/>
            <person name="Kilaru S."/>
            <person name="Kodira C."/>
            <person name="Kues U."/>
            <person name="Kupfer D."/>
            <person name="Kwan H.S."/>
            <person name="Lomsadze A."/>
            <person name="Li W."/>
            <person name="Lilly W.W."/>
            <person name="Ma L.J."/>
            <person name="Mackey A.J."/>
            <person name="Manning G."/>
            <person name="Martin F."/>
            <person name="Muraguchi H."/>
            <person name="Natvig D.O."/>
            <person name="Palmerini H."/>
            <person name="Ramesh M.A."/>
            <person name="Rehmeyer C.J."/>
            <person name="Roe B.A."/>
            <person name="Shenoy N."/>
            <person name="Stanke M."/>
            <person name="Ter-Hovhannisyan V."/>
            <person name="Tunlid A."/>
            <person name="Velagapudi R."/>
            <person name="Vision T.J."/>
            <person name="Zeng Q."/>
            <person name="Zolan M.E."/>
            <person name="Pukkila P.J."/>
        </authorList>
    </citation>
    <scope>NUCLEOTIDE SEQUENCE [LARGE SCALE GENOMIC DNA]</scope>
    <source>
        <strain evidence="8">Okayama-7 / 130 / ATCC MYA-4618 / FGSC 9003</strain>
    </source>
</reference>
<dbReference type="GO" id="GO:0004553">
    <property type="term" value="F:hydrolase activity, hydrolyzing O-glycosyl compounds"/>
    <property type="evidence" value="ECO:0007669"/>
    <property type="project" value="InterPro"/>
</dbReference>
<dbReference type="AlphaFoldDB" id="A8N266"/>
<feature type="signal peptide" evidence="5">
    <location>
        <begin position="1"/>
        <end position="16"/>
    </location>
</feature>
<dbReference type="GeneID" id="6005405"/>
<dbReference type="Gene3D" id="2.115.10.20">
    <property type="entry name" value="Glycosyl hydrolase domain, family 43"/>
    <property type="match status" value="1"/>
</dbReference>
<dbReference type="OrthoDB" id="9970295at2759"/>
<dbReference type="CDD" id="cd18821">
    <property type="entry name" value="GH43_Pc3Gal43A-like"/>
    <property type="match status" value="1"/>
</dbReference>
<dbReference type="HOGENOM" id="CLU_016116_1_1_1"/>
<dbReference type="SUPFAM" id="SSF75005">
    <property type="entry name" value="Arabinanase/levansucrase/invertase"/>
    <property type="match status" value="1"/>
</dbReference>
<proteinExistence type="inferred from homology"/>
<comment type="similarity">
    <text evidence="1 4">Belongs to the glycosyl hydrolase 43 family.</text>
</comment>
<evidence type="ECO:0000256" key="4">
    <source>
        <dbReference type="RuleBase" id="RU361187"/>
    </source>
</evidence>
<keyword evidence="5" id="KW-0732">Signal</keyword>
<dbReference type="CDD" id="cd04081">
    <property type="entry name" value="CBM35_galactosidase-like"/>
    <property type="match status" value="1"/>
</dbReference>
<dbReference type="Gene3D" id="2.60.120.260">
    <property type="entry name" value="Galactose-binding domain-like"/>
    <property type="match status" value="1"/>
</dbReference>
<accession>A8N266</accession>
<dbReference type="PANTHER" id="PTHR22925:SF3">
    <property type="entry name" value="GLYCOSYL HYDROLASE FAMILY PROTEIN 43"/>
    <property type="match status" value="1"/>
</dbReference>
<comment type="caution">
    <text evidence="7">The sequence shown here is derived from an EMBL/GenBank/DDBJ whole genome shotgun (WGS) entry which is preliminary data.</text>
</comment>
<dbReference type="RefSeq" id="XP_001828979.2">
    <property type="nucleotide sequence ID" value="XM_001828927.2"/>
</dbReference>
<sequence length="448" mass="48749">MIRLFLLATLTSVCNAAVIVSGADWRDTSGNIIQAHGGGILKQVDSTYYWHGEDKTHNSGLFRAVTCYSSTDLMTWTRHNDALTPIPNSNISTSMIVERPKVIYNRRNAEYVMWFHSDSSNYGAAQVGVATSRTPCGPYSWRGSFRPLGAESRDMGVFQDDDAEQTSYLLYASDNNQNFKISRMDSNYYNVVTQVAVIPRSTLESPGIIKRNGVYHLFASKTTGWNPNANKVLTAYSLSGPWSGETDIAPPATRTYFSQNTFNLPISQNFAVYMGDRWRPQQLGGSRYVWYPLVWTSGLPRILPADVWSVNLAAGTYTADAGTSYEAEAGTLSGPARLLSNSGFSGGRSVGYIGNGGSVTINNVQGLGREQWISLYYANADSSWRNTTVSVNGGAAVVVQEPNTGGSGVVLSAPVKLFLRSGANSITIGANQRNYAADLDRIVVYTAS</sequence>
<evidence type="ECO:0000313" key="7">
    <source>
        <dbReference type="EMBL" id="EAU92986.2"/>
    </source>
</evidence>
<dbReference type="InterPro" id="IPR006710">
    <property type="entry name" value="Glyco_hydro_43"/>
</dbReference>
<dbReference type="KEGG" id="cci:CC1G_03773"/>
<evidence type="ECO:0000259" key="6">
    <source>
        <dbReference type="PROSITE" id="PS51175"/>
    </source>
</evidence>
<dbReference type="EMBL" id="AACS02000001">
    <property type="protein sequence ID" value="EAU92986.2"/>
    <property type="molecule type" value="Genomic_DNA"/>
</dbReference>
<dbReference type="Pfam" id="PF04616">
    <property type="entry name" value="Glyco_hydro_43"/>
    <property type="match status" value="1"/>
</dbReference>
<dbReference type="InterPro" id="IPR023296">
    <property type="entry name" value="Glyco_hydro_beta-prop_sf"/>
</dbReference>
<dbReference type="OMA" id="YASQTTF"/>
<feature type="domain" description="CBM6" evidence="6">
    <location>
        <begin position="323"/>
        <end position="445"/>
    </location>
</feature>